<dbReference type="GO" id="GO:0000175">
    <property type="term" value="F:3'-5'-RNA exonuclease activity"/>
    <property type="evidence" value="ECO:0007669"/>
    <property type="project" value="TreeGrafter"/>
</dbReference>
<dbReference type="InterPro" id="IPR005135">
    <property type="entry name" value="Endo/exonuclease/phosphatase"/>
</dbReference>
<organism evidence="2 3">
    <name type="scientific">Plectosphaerella cucumerina</name>
    <dbReference type="NCBI Taxonomy" id="40658"/>
    <lineage>
        <taxon>Eukaryota</taxon>
        <taxon>Fungi</taxon>
        <taxon>Dikarya</taxon>
        <taxon>Ascomycota</taxon>
        <taxon>Pezizomycotina</taxon>
        <taxon>Sordariomycetes</taxon>
        <taxon>Hypocreomycetidae</taxon>
        <taxon>Glomerellales</taxon>
        <taxon>Plectosphaerellaceae</taxon>
        <taxon>Plectosphaerella</taxon>
    </lineage>
</organism>
<dbReference type="CDD" id="cd09083">
    <property type="entry name" value="EEP-1"/>
    <property type="match status" value="1"/>
</dbReference>
<dbReference type="SUPFAM" id="SSF56219">
    <property type="entry name" value="DNase I-like"/>
    <property type="match status" value="1"/>
</dbReference>
<dbReference type="PANTHER" id="PTHR12121:SF36">
    <property type="entry name" value="ENDONUCLEASE_EXONUCLEASE_PHOSPHATASE DOMAIN-CONTAINING PROTEIN"/>
    <property type="match status" value="1"/>
</dbReference>
<evidence type="ECO:0000313" key="2">
    <source>
        <dbReference type="EMBL" id="KAH7375332.1"/>
    </source>
</evidence>
<gene>
    <name evidence="2" type="ORF">B0T11DRAFT_308893</name>
</gene>
<keyword evidence="3" id="KW-1185">Reference proteome</keyword>
<dbReference type="InterPro" id="IPR036691">
    <property type="entry name" value="Endo/exonu/phosph_ase_sf"/>
</dbReference>
<evidence type="ECO:0000259" key="1">
    <source>
        <dbReference type="Pfam" id="PF03372"/>
    </source>
</evidence>
<evidence type="ECO:0000313" key="3">
    <source>
        <dbReference type="Proteomes" id="UP000813385"/>
    </source>
</evidence>
<protein>
    <submittedName>
        <fullName evidence="2">Endonuclease/exonuclease/phosphatase family protein</fullName>
    </submittedName>
</protein>
<dbReference type="EMBL" id="JAGPXD010000001">
    <property type="protein sequence ID" value="KAH7375332.1"/>
    <property type="molecule type" value="Genomic_DNA"/>
</dbReference>
<dbReference type="AlphaFoldDB" id="A0A8K0X7Z4"/>
<proteinExistence type="predicted"/>
<dbReference type="Pfam" id="PF03372">
    <property type="entry name" value="Exo_endo_phos"/>
    <property type="match status" value="1"/>
</dbReference>
<dbReference type="Gene3D" id="3.60.10.10">
    <property type="entry name" value="Endonuclease/exonuclease/phosphatase"/>
    <property type="match status" value="1"/>
</dbReference>
<dbReference type="OrthoDB" id="276515at2759"/>
<dbReference type="PANTHER" id="PTHR12121">
    <property type="entry name" value="CARBON CATABOLITE REPRESSOR PROTEIN 4"/>
    <property type="match status" value="1"/>
</dbReference>
<reference evidence="2" key="1">
    <citation type="journal article" date="2021" name="Nat. Commun.">
        <title>Genetic determinants of endophytism in the Arabidopsis root mycobiome.</title>
        <authorList>
            <person name="Mesny F."/>
            <person name="Miyauchi S."/>
            <person name="Thiergart T."/>
            <person name="Pickel B."/>
            <person name="Atanasova L."/>
            <person name="Karlsson M."/>
            <person name="Huettel B."/>
            <person name="Barry K.W."/>
            <person name="Haridas S."/>
            <person name="Chen C."/>
            <person name="Bauer D."/>
            <person name="Andreopoulos W."/>
            <person name="Pangilinan J."/>
            <person name="LaButti K."/>
            <person name="Riley R."/>
            <person name="Lipzen A."/>
            <person name="Clum A."/>
            <person name="Drula E."/>
            <person name="Henrissat B."/>
            <person name="Kohler A."/>
            <person name="Grigoriev I.V."/>
            <person name="Martin F.M."/>
            <person name="Hacquard S."/>
        </authorList>
    </citation>
    <scope>NUCLEOTIDE SEQUENCE</scope>
    <source>
        <strain evidence="2">MPI-CAGE-AT-0016</strain>
    </source>
</reference>
<dbReference type="Proteomes" id="UP000813385">
    <property type="component" value="Unassembled WGS sequence"/>
</dbReference>
<sequence length="312" mass="34644">MKPSLLASGLLAVPSTAKTLLVTPRLISYNIRWAVPTPGPGEPHWDDRRAKLGAQLNYETAGRPESLVCMQEVVESQLHDVSRSLGPAWSSIGVGRDDGVAGGEFSPILYRPDTWNLVGNTTYWLSETPEVIGSVGWDAALPRIVTVGRFEHVKTGLPMVYMCTHFDHVGQVARREAASLLVRLAEKYADSSAEEGEEPTPVFLGGDLNITPDNPAFQEMIADGHFSDVRDVVDESRIHGHFKTFTGFSERPFEQNTRIDHVFVWRADARDMNILTYGVLENRFDDGLWLSDHRPVVVDVEFAVNKTCISRA</sequence>
<comment type="caution">
    <text evidence="2">The sequence shown here is derived from an EMBL/GenBank/DDBJ whole genome shotgun (WGS) entry which is preliminary data.</text>
</comment>
<dbReference type="InterPro" id="IPR050410">
    <property type="entry name" value="CCR4/nocturin_mRNA_transcr"/>
</dbReference>
<keyword evidence="2" id="KW-0540">Nuclease</keyword>
<dbReference type="GO" id="GO:0004519">
    <property type="term" value="F:endonuclease activity"/>
    <property type="evidence" value="ECO:0007669"/>
    <property type="project" value="UniProtKB-KW"/>
</dbReference>
<accession>A0A8K0X7Z4</accession>
<name>A0A8K0X7Z4_9PEZI</name>
<keyword evidence="2" id="KW-0255">Endonuclease</keyword>
<keyword evidence="2" id="KW-0378">Hydrolase</keyword>
<feature type="domain" description="Endonuclease/exonuclease/phosphatase" evidence="1">
    <location>
        <begin position="28"/>
        <end position="293"/>
    </location>
</feature>